<dbReference type="Proteomes" id="UP001145742">
    <property type="component" value="Unassembled WGS sequence"/>
</dbReference>
<dbReference type="EMBL" id="WHWB01032295">
    <property type="protein sequence ID" value="KAJ7426171.1"/>
    <property type="molecule type" value="Genomic_DNA"/>
</dbReference>
<keyword evidence="3" id="KW-1185">Reference proteome</keyword>
<protein>
    <submittedName>
        <fullName evidence="2">Uncharacterized protein</fullName>
    </submittedName>
</protein>
<gene>
    <name evidence="2" type="ORF">WISP_18120</name>
</gene>
<accession>A0ABQ9DV24</accession>
<name>A0ABQ9DV24_9PASS</name>
<evidence type="ECO:0000256" key="1">
    <source>
        <dbReference type="SAM" id="MobiDB-lite"/>
    </source>
</evidence>
<evidence type="ECO:0000313" key="2">
    <source>
        <dbReference type="EMBL" id="KAJ7426171.1"/>
    </source>
</evidence>
<sequence length="284" mass="31879">MKTVKVVKGLESKPYEKSLRSFGLVSLEKMRFRGDPIAVYSFHKRGRGGADVDLFTLVLVLGGFRGGFCEKTPEVASLLDRTSSVLAGFKRDLPLAKAKRIMDLGSTSAITHLRRLDPMKSTPAVPVHEELQPVKRTLLKKPHAGRKHEEEGLAEKRCKELTATLITILLHFSGGRGDNRRVGSEAEPGKKDGVWNITVMASTGAQTRDIPAEHEEVSEVQDEDGHITNRDRCKAEVFNVFFVFNIDDRQRASQYPELEDHDSENDQPPVKPEIVWDLQLQWDP</sequence>
<comment type="caution">
    <text evidence="2">The sequence shown here is derived from an EMBL/GenBank/DDBJ whole genome shotgun (WGS) entry which is preliminary data.</text>
</comment>
<organism evidence="2 3">
    <name type="scientific">Willisornis vidua</name>
    <name type="common">Xingu scale-backed antbird</name>
    <dbReference type="NCBI Taxonomy" id="1566151"/>
    <lineage>
        <taxon>Eukaryota</taxon>
        <taxon>Metazoa</taxon>
        <taxon>Chordata</taxon>
        <taxon>Craniata</taxon>
        <taxon>Vertebrata</taxon>
        <taxon>Euteleostomi</taxon>
        <taxon>Archelosauria</taxon>
        <taxon>Archosauria</taxon>
        <taxon>Dinosauria</taxon>
        <taxon>Saurischia</taxon>
        <taxon>Theropoda</taxon>
        <taxon>Coelurosauria</taxon>
        <taxon>Aves</taxon>
        <taxon>Neognathae</taxon>
        <taxon>Neoaves</taxon>
        <taxon>Telluraves</taxon>
        <taxon>Australaves</taxon>
        <taxon>Passeriformes</taxon>
        <taxon>Thamnophilidae</taxon>
        <taxon>Willisornis</taxon>
    </lineage>
</organism>
<reference evidence="2" key="1">
    <citation type="submission" date="2019-10" db="EMBL/GenBank/DDBJ databases">
        <authorList>
            <person name="Soares A.E.R."/>
            <person name="Aleixo A."/>
            <person name="Schneider P."/>
            <person name="Miyaki C.Y."/>
            <person name="Schneider M.P."/>
            <person name="Mello C."/>
            <person name="Vasconcelos A.T.R."/>
        </authorList>
    </citation>
    <scope>NUCLEOTIDE SEQUENCE</scope>
    <source>
        <tissue evidence="2">Muscle</tissue>
    </source>
</reference>
<feature type="region of interest" description="Disordered" evidence="1">
    <location>
        <begin position="253"/>
        <end position="284"/>
    </location>
</feature>
<evidence type="ECO:0000313" key="3">
    <source>
        <dbReference type="Proteomes" id="UP001145742"/>
    </source>
</evidence>
<proteinExistence type="predicted"/>